<dbReference type="InterPro" id="IPR019594">
    <property type="entry name" value="Glu/Gly-bd"/>
</dbReference>
<dbReference type="InterPro" id="IPR001828">
    <property type="entry name" value="ANF_lig-bd_rcpt"/>
</dbReference>
<feature type="compositionally biased region" description="Polar residues" evidence="15">
    <location>
        <begin position="1609"/>
        <end position="1641"/>
    </location>
</feature>
<feature type="transmembrane region" description="Helical" evidence="16">
    <location>
        <begin position="973"/>
        <end position="991"/>
    </location>
</feature>
<feature type="compositionally biased region" description="Polar residues" evidence="15">
    <location>
        <begin position="1558"/>
        <end position="1568"/>
    </location>
</feature>
<evidence type="ECO:0000256" key="3">
    <source>
        <dbReference type="ARBA" id="ARBA00022475"/>
    </source>
</evidence>
<evidence type="ECO:0000259" key="18">
    <source>
        <dbReference type="SMART" id="SM00079"/>
    </source>
</evidence>
<keyword evidence="13" id="KW-0407">Ion channel</keyword>
<evidence type="ECO:0000313" key="21">
    <source>
        <dbReference type="RefSeq" id="XP_035826107.1"/>
    </source>
</evidence>
<evidence type="ECO:0000256" key="6">
    <source>
        <dbReference type="ARBA" id="ARBA00023018"/>
    </source>
</evidence>
<dbReference type="PANTHER" id="PTHR18966">
    <property type="entry name" value="IONOTROPIC GLUTAMATE RECEPTOR"/>
    <property type="match status" value="1"/>
</dbReference>
<evidence type="ECO:0000259" key="19">
    <source>
        <dbReference type="SMART" id="SM00918"/>
    </source>
</evidence>
<dbReference type="SMART" id="SM00062">
    <property type="entry name" value="PBPb"/>
    <property type="match status" value="1"/>
</dbReference>
<feature type="compositionally biased region" description="Low complexity" evidence="15">
    <location>
        <begin position="463"/>
        <end position="493"/>
    </location>
</feature>
<evidence type="ECO:0000259" key="17">
    <source>
        <dbReference type="SMART" id="SM00062"/>
    </source>
</evidence>
<protein>
    <submittedName>
        <fullName evidence="21">Uncharacterized protein LOC101860416</fullName>
    </submittedName>
</protein>
<evidence type="ECO:0000256" key="11">
    <source>
        <dbReference type="ARBA" id="ARBA00023257"/>
    </source>
</evidence>
<feature type="transmembrane region" description="Helical" evidence="16">
    <location>
        <begin position="1193"/>
        <end position="1215"/>
    </location>
</feature>
<dbReference type="InterPro" id="IPR028082">
    <property type="entry name" value="Peripla_BP_I"/>
</dbReference>
<feature type="region of interest" description="Disordered" evidence="15">
    <location>
        <begin position="1296"/>
        <end position="1692"/>
    </location>
</feature>
<dbReference type="Pfam" id="PF10613">
    <property type="entry name" value="Lig_chan-Glu_bd"/>
    <property type="match status" value="1"/>
</dbReference>
<keyword evidence="9" id="KW-0675">Receptor</keyword>
<keyword evidence="8 16" id="KW-0472">Membrane</keyword>
<feature type="compositionally biased region" description="Polar residues" evidence="15">
    <location>
        <begin position="1582"/>
        <end position="1592"/>
    </location>
</feature>
<dbReference type="SUPFAM" id="SSF53822">
    <property type="entry name" value="Periplasmic binding protein-like I"/>
    <property type="match status" value="1"/>
</dbReference>
<feature type="compositionally biased region" description="Polar residues" evidence="15">
    <location>
        <begin position="1331"/>
        <end position="1345"/>
    </location>
</feature>
<feature type="compositionally biased region" description="Polar residues" evidence="15">
    <location>
        <begin position="643"/>
        <end position="660"/>
    </location>
</feature>
<dbReference type="InterPro" id="IPR015683">
    <property type="entry name" value="Ionotropic_Glu_rcpt"/>
</dbReference>
<evidence type="ECO:0000256" key="15">
    <source>
        <dbReference type="SAM" id="MobiDB-lite"/>
    </source>
</evidence>
<feature type="compositionally biased region" description="Low complexity" evidence="15">
    <location>
        <begin position="1420"/>
        <end position="1430"/>
    </location>
</feature>
<dbReference type="PRINTS" id="PR00177">
    <property type="entry name" value="NMDARECEPTOR"/>
</dbReference>
<feature type="compositionally biased region" description="Polar residues" evidence="15">
    <location>
        <begin position="1399"/>
        <end position="1409"/>
    </location>
</feature>
<feature type="compositionally biased region" description="Low complexity" evidence="15">
    <location>
        <begin position="1593"/>
        <end position="1608"/>
    </location>
</feature>
<evidence type="ECO:0000256" key="5">
    <source>
        <dbReference type="ARBA" id="ARBA00022989"/>
    </source>
</evidence>
<dbReference type="Gene3D" id="3.40.190.10">
    <property type="entry name" value="Periplasmic binding protein-like II"/>
    <property type="match status" value="3"/>
</dbReference>
<evidence type="ECO:0000256" key="4">
    <source>
        <dbReference type="ARBA" id="ARBA00022692"/>
    </source>
</evidence>
<feature type="compositionally biased region" description="Acidic residues" evidence="15">
    <location>
        <begin position="616"/>
        <end position="627"/>
    </location>
</feature>
<feature type="compositionally biased region" description="Low complexity" evidence="15">
    <location>
        <begin position="588"/>
        <end position="604"/>
    </location>
</feature>
<feature type="compositionally biased region" description="Basic and acidic residues" evidence="15">
    <location>
        <begin position="1660"/>
        <end position="1675"/>
    </location>
</feature>
<feature type="compositionally biased region" description="Basic and acidic residues" evidence="15">
    <location>
        <begin position="1431"/>
        <end position="1445"/>
    </location>
</feature>
<feature type="domain" description="Ionotropic glutamate receptor L-glutamate and glycine-binding" evidence="19">
    <location>
        <begin position="807"/>
        <end position="879"/>
    </location>
</feature>
<evidence type="ECO:0000256" key="1">
    <source>
        <dbReference type="ARBA" id="ARBA00004651"/>
    </source>
</evidence>
<dbReference type="RefSeq" id="XP_035826107.1">
    <property type="nucleotide sequence ID" value="XM_035970214.1"/>
</dbReference>
<evidence type="ECO:0000256" key="8">
    <source>
        <dbReference type="ARBA" id="ARBA00023136"/>
    </source>
</evidence>
<keyword evidence="6" id="KW-0770">Synapse</keyword>
<dbReference type="Gene3D" id="1.10.287.70">
    <property type="match status" value="1"/>
</dbReference>
<gene>
    <name evidence="21" type="primary">LOC101860416</name>
</gene>
<dbReference type="Pfam" id="PF00060">
    <property type="entry name" value="Lig_chan"/>
    <property type="match status" value="1"/>
</dbReference>
<dbReference type="InterPro" id="IPR001508">
    <property type="entry name" value="Iono_Glu_rcpt_met"/>
</dbReference>
<dbReference type="SMART" id="SM00079">
    <property type="entry name" value="PBPe"/>
    <property type="match status" value="1"/>
</dbReference>
<feature type="compositionally biased region" description="Basic residues" evidence="15">
    <location>
        <begin position="682"/>
        <end position="691"/>
    </location>
</feature>
<evidence type="ECO:0000256" key="9">
    <source>
        <dbReference type="ARBA" id="ARBA00023170"/>
    </source>
</evidence>
<feature type="domain" description="Solute-binding protein family 3/N-terminal" evidence="17">
    <location>
        <begin position="826"/>
        <end position="1171"/>
    </location>
</feature>
<dbReference type="Pfam" id="PF01094">
    <property type="entry name" value="ANF_receptor"/>
    <property type="match status" value="1"/>
</dbReference>
<dbReference type="InterPro" id="IPR001638">
    <property type="entry name" value="Solute-binding_3/MltF_N"/>
</dbReference>
<name>A0ABM1VUL5_APLCA</name>
<evidence type="ECO:0000256" key="7">
    <source>
        <dbReference type="ARBA" id="ARBA00023065"/>
    </source>
</evidence>
<feature type="compositionally biased region" description="Pro residues" evidence="15">
    <location>
        <begin position="1473"/>
        <end position="1492"/>
    </location>
</feature>
<feature type="compositionally biased region" description="Basic and acidic residues" evidence="15">
    <location>
        <begin position="692"/>
        <end position="721"/>
    </location>
</feature>
<comment type="subcellular location">
    <subcellularLocation>
        <location evidence="1">Cell membrane</location>
        <topology evidence="1">Multi-pass membrane protein</topology>
    </subcellularLocation>
    <subcellularLocation>
        <location evidence="14">Postsynaptic cell membrane</location>
    </subcellularLocation>
</comment>
<keyword evidence="12" id="KW-1071">Ligand-gated ion channel</keyword>
<organism evidence="20 21">
    <name type="scientific">Aplysia californica</name>
    <name type="common">California sea hare</name>
    <dbReference type="NCBI Taxonomy" id="6500"/>
    <lineage>
        <taxon>Eukaryota</taxon>
        <taxon>Metazoa</taxon>
        <taxon>Spiralia</taxon>
        <taxon>Lophotrochozoa</taxon>
        <taxon>Mollusca</taxon>
        <taxon>Gastropoda</taxon>
        <taxon>Heterobranchia</taxon>
        <taxon>Euthyneura</taxon>
        <taxon>Tectipleura</taxon>
        <taxon>Aplysiida</taxon>
        <taxon>Aplysioidea</taxon>
        <taxon>Aplysiidae</taxon>
        <taxon>Aplysia</taxon>
    </lineage>
</organism>
<feature type="compositionally biased region" description="Basic and acidic residues" evidence="15">
    <location>
        <begin position="1642"/>
        <end position="1653"/>
    </location>
</feature>
<evidence type="ECO:0000256" key="12">
    <source>
        <dbReference type="ARBA" id="ARBA00023286"/>
    </source>
</evidence>
<feature type="domain" description="Ionotropic glutamate receptor C-terminal" evidence="18">
    <location>
        <begin position="820"/>
        <end position="1170"/>
    </location>
</feature>
<dbReference type="Proteomes" id="UP000694888">
    <property type="component" value="Unplaced"/>
</dbReference>
<feature type="region of interest" description="Disordered" evidence="15">
    <location>
        <begin position="449"/>
        <end position="728"/>
    </location>
</feature>
<evidence type="ECO:0000256" key="13">
    <source>
        <dbReference type="ARBA" id="ARBA00023303"/>
    </source>
</evidence>
<feature type="transmembrane region" description="Helical" evidence="16">
    <location>
        <begin position="932"/>
        <end position="953"/>
    </location>
</feature>
<dbReference type="SUPFAM" id="SSF53850">
    <property type="entry name" value="Periplasmic binding protein-like II"/>
    <property type="match status" value="1"/>
</dbReference>
<keyword evidence="11" id="KW-0628">Postsynaptic cell membrane</keyword>
<evidence type="ECO:0000256" key="2">
    <source>
        <dbReference type="ARBA" id="ARBA00022448"/>
    </source>
</evidence>
<dbReference type="InterPro" id="IPR001320">
    <property type="entry name" value="Iontro_rcpt_C"/>
</dbReference>
<keyword evidence="2" id="KW-0813">Transport</keyword>
<evidence type="ECO:0000313" key="20">
    <source>
        <dbReference type="Proteomes" id="UP000694888"/>
    </source>
</evidence>
<keyword evidence="10" id="KW-0325">Glycoprotein</keyword>
<sequence length="1692" mass="186695">MSVSGLLQPAPALPVGQSPGALGPPYSPNLINLSQQYNMSGNTLTDALLLLSGMYISLVQPSPGPVDVGLHAFFPLTTSGDFIAAVGDAFKPLKIGWTHRKYPALAQAFNANSTTSRSFYSPKDFLNILCTDIFPQNTITVFYLNNHLVIEQYDKPASDYIPRIIESLGLPIISYDTEFSVNKRPALSIQLAPTMGQMTDVMFAFLRKFKWTDFSFLCTLSYGCMDEIAAIRAKVEESKSRTNLSVYGVDMFSYNLLSYVNFTNGRDREEVEEKLRYELDKDTRIILVHGRYGEVATITDIAKELGLTGHEYVWIYTHASISLKKENSIVGRSYPLGSFILGYDNKREDIQAVSKMAVDLWLDTLNRMAMSPDMQDMDFKTGFSCDRLQAQLEEEDEGAAKKPLFWKYGEKLYKKLLEAKLPGGLEFDKYGVLKANRFWIKNVQLKETRGRSSSRGRIGGGASRTSSRFSRPSSSSRTSSGFLNRRPSTGGSTDRSRGSGYSFSRNRGGSAGNTTSGDRSSSSSSSRNRFSSRNSTSGDRGSGSPFSRDRNRSSGSPFSRNRDRTSPFGSDRNRASGSPFSRGRDRASGSSFSSGRSRSSQSPYSRDRNSNLDGRGDEEDSEDDDDSTAARSQPAQKEGALPTGSSLSRGENGSQMTAATLSPEGNVAGTTLGDESTENTRPVRHHKKHDRQRHDKEKYPNDRDIKDRAGTGKLPRSRDSRSVGNKKRAISTGMYSKLAIKIAEWNGHNLTVDGITWPGGSSIPPKGKPEKYVLKVVTWFEDPHVLFVPQNNITHEDDEICDTNALPCKVYENRDEKSHRLDNVTTDMCCTGLCIDLLKRVSEKLHFEVDLTEVPDGRYGSPLNANQTEWNGMLGMLIHHQADMAMGALSITPERSKAVDFSVPFLQTGIAIIVAIREGAISPTAFLEPYDYPAWMLILVFSVHATGASIFIFEWLSPYGLDQGKTPLSVHKFSLFRSFWLIWAMLFGASVSTDMPRGCASRFLANIWALFAVVFCASYTANLAAFMITKDDFYDLSGIQDWRLKNPHHRQPPFRFATIANSSTDLNIYKNYKEIHNYMKTFAQVDVKDAIRALKHQDIQAFIYDSTTLEYEVGKDVGCKLKTVGKRIAETGYGIAFPRKSQWVKSVNKVLLKMQEDGEIERLQRFWLAGACHEKKETGVSSHTLGILNFTSAFILLGGGVILGLVLMVMEHVYFRFGRKSLRKWDRRGCCSLVSLSMGQSLTFEQSVMEAIDFHRQHKCKDPLCETQLWKVKHELDLALLKISQLRKQIAHTASLDPSCTQSREGSFKREPDAPPTQNGTAARRRRRQQPSDSNAVTSDPTSSRPLLGADDCDEDDLLDKPLMYPDERTHPPRTDQPLNAARSSYPSSYPQDVLEPSSRYSYPQQSRPGDNDKRGSSGVGVVRPVSRGPAPRDEGSERFADLDIHAPPPTFDEALAQSPTSSGGEGRAVSSPSPPLPPPPTSPSTFPPPPVAHGTGFPAPPAEELYTPAVAPRSRVPPPPPVRSFVPPPPPPAEDDEDRRYDPVILDSPASPASSSTFSDVSNNVPSSPGGISKLSKEDSGTSAATSPEPNSSIGSSRDSSERVGSSKPTTNLPSQQSSRVPSQAPVSSSQGREPPSNNVDKMKPSAEERELSYVSSPREADNDVSVRRPRDNDGNVYVNVDDMGGKETSF</sequence>
<feature type="compositionally biased region" description="Polar residues" evidence="15">
    <location>
        <begin position="1296"/>
        <end position="1305"/>
    </location>
</feature>
<keyword evidence="5 16" id="KW-1133">Transmembrane helix</keyword>
<keyword evidence="4 16" id="KW-0812">Transmembrane</keyword>
<feature type="transmembrane region" description="Helical" evidence="16">
    <location>
        <begin position="1003"/>
        <end position="1028"/>
    </location>
</feature>
<evidence type="ECO:0000256" key="10">
    <source>
        <dbReference type="ARBA" id="ARBA00023180"/>
    </source>
</evidence>
<evidence type="ECO:0000256" key="16">
    <source>
        <dbReference type="SAM" id="Phobius"/>
    </source>
</evidence>
<feature type="compositionally biased region" description="Polar residues" evidence="15">
    <location>
        <begin position="1382"/>
        <end position="1391"/>
    </location>
</feature>
<evidence type="ECO:0000256" key="14">
    <source>
        <dbReference type="ARBA" id="ARBA00034100"/>
    </source>
</evidence>
<keyword evidence="7" id="KW-0406">Ion transport</keyword>
<reference evidence="21" key="1">
    <citation type="submission" date="2025-08" db="UniProtKB">
        <authorList>
            <consortium name="RefSeq"/>
        </authorList>
    </citation>
    <scope>IDENTIFICATION</scope>
</reference>
<feature type="compositionally biased region" description="Pro residues" evidence="15">
    <location>
        <begin position="1516"/>
        <end position="1533"/>
    </location>
</feature>
<dbReference type="GeneID" id="101860416"/>
<proteinExistence type="predicted"/>
<feature type="compositionally biased region" description="Low complexity" evidence="15">
    <location>
        <begin position="512"/>
        <end position="538"/>
    </location>
</feature>
<keyword evidence="3" id="KW-1003">Cell membrane</keyword>
<accession>A0ABM1VUL5</accession>
<dbReference type="SMART" id="SM00918">
    <property type="entry name" value="Lig_chan-Glu_bd"/>
    <property type="match status" value="1"/>
</dbReference>
<keyword evidence="20" id="KW-1185">Reference proteome</keyword>
<dbReference type="Gene3D" id="3.40.50.2300">
    <property type="match status" value="2"/>
</dbReference>